<dbReference type="InterPro" id="IPR052596">
    <property type="entry name" value="AMBRA1_autophagy"/>
</dbReference>
<dbReference type="Gene3D" id="2.130.10.10">
    <property type="entry name" value="YVTN repeat-like/Quinoprotein amine dehydrogenase"/>
    <property type="match status" value="1"/>
</dbReference>
<feature type="compositionally biased region" description="Low complexity" evidence="3">
    <location>
        <begin position="604"/>
        <end position="615"/>
    </location>
</feature>
<feature type="region of interest" description="Disordered" evidence="3">
    <location>
        <begin position="277"/>
        <end position="310"/>
    </location>
</feature>
<protein>
    <submittedName>
        <fullName evidence="4">AMRA1-like protein</fullName>
    </submittedName>
</protein>
<gene>
    <name evidence="4" type="ORF">MAR_016866</name>
</gene>
<name>A0ABY7EDY7_MYAAR</name>
<feature type="compositionally biased region" description="Polar residues" evidence="3">
    <location>
        <begin position="721"/>
        <end position="740"/>
    </location>
</feature>
<dbReference type="PROSITE" id="PS50082">
    <property type="entry name" value="WD_REPEATS_2"/>
    <property type="match status" value="1"/>
</dbReference>
<feature type="region of interest" description="Disordered" evidence="3">
    <location>
        <begin position="601"/>
        <end position="636"/>
    </location>
</feature>
<dbReference type="InterPro" id="IPR001680">
    <property type="entry name" value="WD40_rpt"/>
</dbReference>
<accession>A0ABY7EDY7</accession>
<feature type="region of interest" description="Disordered" evidence="3">
    <location>
        <begin position="1"/>
        <end position="30"/>
    </location>
</feature>
<dbReference type="PANTHER" id="PTHR22874:SF1">
    <property type="entry name" value="ACTIVATING MOLECULE IN BECN1-REGULATED AUTOPHAGY PROTEIN 1"/>
    <property type="match status" value="1"/>
</dbReference>
<feature type="compositionally biased region" description="Polar residues" evidence="3">
    <location>
        <begin position="794"/>
        <end position="804"/>
    </location>
</feature>
<evidence type="ECO:0000256" key="2">
    <source>
        <dbReference type="SAM" id="Coils"/>
    </source>
</evidence>
<feature type="compositionally biased region" description="Low complexity" evidence="3">
    <location>
        <begin position="425"/>
        <end position="434"/>
    </location>
</feature>
<feature type="compositionally biased region" description="Polar residues" evidence="3">
    <location>
        <begin position="893"/>
        <end position="916"/>
    </location>
</feature>
<feature type="compositionally biased region" description="Polar residues" evidence="3">
    <location>
        <begin position="446"/>
        <end position="455"/>
    </location>
</feature>
<keyword evidence="2" id="KW-0175">Coiled coil</keyword>
<dbReference type="SUPFAM" id="SSF50978">
    <property type="entry name" value="WD40 repeat-like"/>
    <property type="match status" value="1"/>
</dbReference>
<keyword evidence="5" id="KW-1185">Reference proteome</keyword>
<feature type="compositionally biased region" description="Polar residues" evidence="3">
    <location>
        <begin position="294"/>
        <end position="310"/>
    </location>
</feature>
<feature type="region of interest" description="Disordered" evidence="3">
    <location>
        <begin position="1062"/>
        <end position="1088"/>
    </location>
</feature>
<feature type="compositionally biased region" description="Polar residues" evidence="3">
    <location>
        <begin position="938"/>
        <end position="954"/>
    </location>
</feature>
<reference evidence="4" key="1">
    <citation type="submission" date="2022-11" db="EMBL/GenBank/DDBJ databases">
        <title>Centuries of genome instability and evolution in soft-shell clam transmissible cancer (bioRxiv).</title>
        <authorList>
            <person name="Hart S.F.M."/>
            <person name="Yonemitsu M.A."/>
            <person name="Giersch R.M."/>
            <person name="Beal B.F."/>
            <person name="Arriagada G."/>
            <person name="Davis B.W."/>
            <person name="Ostrander E.A."/>
            <person name="Goff S.P."/>
            <person name="Metzger M.J."/>
        </authorList>
    </citation>
    <scope>NUCLEOTIDE SEQUENCE</scope>
    <source>
        <strain evidence="4">MELC-2E11</strain>
        <tissue evidence="4">Siphon/mantle</tissue>
    </source>
</reference>
<dbReference type="Proteomes" id="UP001164746">
    <property type="component" value="Chromosome 6"/>
</dbReference>
<organism evidence="4 5">
    <name type="scientific">Mya arenaria</name>
    <name type="common">Soft-shell clam</name>
    <dbReference type="NCBI Taxonomy" id="6604"/>
    <lineage>
        <taxon>Eukaryota</taxon>
        <taxon>Metazoa</taxon>
        <taxon>Spiralia</taxon>
        <taxon>Lophotrochozoa</taxon>
        <taxon>Mollusca</taxon>
        <taxon>Bivalvia</taxon>
        <taxon>Autobranchia</taxon>
        <taxon>Heteroconchia</taxon>
        <taxon>Euheterodonta</taxon>
        <taxon>Imparidentia</taxon>
        <taxon>Neoheterodontei</taxon>
        <taxon>Myida</taxon>
        <taxon>Myoidea</taxon>
        <taxon>Myidae</taxon>
        <taxon>Mya</taxon>
    </lineage>
</organism>
<evidence type="ECO:0000313" key="5">
    <source>
        <dbReference type="Proteomes" id="UP001164746"/>
    </source>
</evidence>
<feature type="coiled-coil region" evidence="2">
    <location>
        <begin position="988"/>
        <end position="1015"/>
    </location>
</feature>
<keyword evidence="1" id="KW-0853">WD repeat</keyword>
<feature type="compositionally biased region" description="Gly residues" evidence="3">
    <location>
        <begin position="958"/>
        <end position="970"/>
    </location>
</feature>
<feature type="region of interest" description="Disordered" evidence="3">
    <location>
        <begin position="788"/>
        <end position="819"/>
    </location>
</feature>
<proteinExistence type="predicted"/>
<evidence type="ECO:0000256" key="3">
    <source>
        <dbReference type="SAM" id="MobiDB-lite"/>
    </source>
</evidence>
<dbReference type="PROSITE" id="PS50294">
    <property type="entry name" value="WD_REPEATS_REGION"/>
    <property type="match status" value="1"/>
</dbReference>
<feature type="region of interest" description="Disordered" evidence="3">
    <location>
        <begin position="425"/>
        <end position="455"/>
    </location>
</feature>
<evidence type="ECO:0000313" key="4">
    <source>
        <dbReference type="EMBL" id="WAR06908.1"/>
    </source>
</evidence>
<feature type="compositionally biased region" description="Low complexity" evidence="3">
    <location>
        <begin position="1062"/>
        <end position="1074"/>
    </location>
</feature>
<dbReference type="InterPro" id="IPR015943">
    <property type="entry name" value="WD40/YVTN_repeat-like_dom_sf"/>
</dbReference>
<feature type="region of interest" description="Disordered" evidence="3">
    <location>
        <begin position="893"/>
        <end position="971"/>
    </location>
</feature>
<feature type="repeat" description="WD" evidence="1">
    <location>
        <begin position="118"/>
        <end position="152"/>
    </location>
</feature>
<sequence length="1314" mass="142493">MDLPVPVRNHYGDAGPRRASRWSHPTPGTKRNQALYKMNIASYLQERQYGKKRIGSSKCVSDFVEQKFTESFPCAISGRCRSTFVMQFSPDGTKVASTHGDHSIQVTELSSGRLVRTLTGHPRTPWSLAFHPSSSHILASGCLGGQVRIWDLYGHGCDVWETENSTVVASLTFHPVDHVLVIAAGNTLYFWDWSKPEPFAACKTTYEYERIRWVKFDGQGTHAAEPAGSGAFEGHPLLMPIDTANLDAQERALSQRQQEIRSNEILFLGYAQRLAQIPSSESGQGEQEEEEITGVQSQSTGNQRPSIQSVFGSPVSHDVLLDPASDPLLASAGNVEINTGDHGQIPQFGTSAFAPRFLAPPLRGVTSPPPNNQEHEDFPITTDIEVNLDSLLQHPPRLEYMRPSLSASAATFPISSQTFENNLTSDASISSSGSTHNEDLGRSERQSQPISSVTRHSHTNLFSLQLQGLMPTTTSSLVTVSTGTHSSKPFQSIRERLLSGQPLNPVTCSTTTTVHSQSDGIPKVTVIMSTTTQPVATTSRAAIGAGNPAQVGVIPTVTILPSMENSQLDLNTSARRLGIETTGTSELVNQPTSATRFAEPTYCDNSSSSNDSASALGSMHNIGNNETVPSAPSSLSDAPSSVIVDSGLLSRNVSAIPCQAQTLGNAGVEGSINQDVALEERLLQSNILGDLFPSSSSVVASTSSVTTLFQNILHRSGTLPECTTSSSATGLQRAPYSQTRAHPYLPPQSYQHRTRYMSIMGPYLESRGINPVVTLPSSMVLEERTHDIPAVPDNNATETASLSQHSRDQASSDTETELSAHLSTSAAYFLPISDDQRRSLSSTSLNRGTDSAVLRQFNASAESTDSALGNSSRGSSQGQEIELVVDQNENYTTHPVSTRNNIDSQNASSTQNISVRNQDDNNNSIHIVSSSNVQIQSTGSTLHHTGRNTSVQQRGNSASGGGGNPSGGALGERHDEYVRLRDSFVTMTDQIEREMNELNRRINALRDTFNQSIRNLRQDRHRYEALDTMLARETGTNLGPHNPVPGVPNMSSAPPRFGLQSLSQPSSSTTTGVVPGPPTLLESSLRSHQRQRHYLHPHYSSSILDETINRPNNAVQSAINRAIAGAFMGSGESAVANNIINHTHRIQAWDFSQCTVNVVVSHCKLHNDVSADISQTDTRLATFVPSHQGFPDDNILAVYSLEPATRGQCLYTKKFGPNAISVSMSPSNNYVLVGLAAKRLSWVFTSQQLVAQVYRLEKKQAGEKSMKHIKDVMHICDAETRTHVSGNSARWLPAPDKNTNILHIRDAVNNNDKE</sequence>
<feature type="region of interest" description="Disordered" evidence="3">
    <location>
        <begin position="721"/>
        <end position="747"/>
    </location>
</feature>
<dbReference type="Pfam" id="PF00400">
    <property type="entry name" value="WD40"/>
    <property type="match status" value="1"/>
</dbReference>
<dbReference type="SMART" id="SM00320">
    <property type="entry name" value="WD40"/>
    <property type="match status" value="3"/>
</dbReference>
<dbReference type="PANTHER" id="PTHR22874">
    <property type="entry name" value="ACTIVATING MOLECULE IN BECN1-REGULATED AUTOPHAGY PROTEIN 1"/>
    <property type="match status" value="1"/>
</dbReference>
<dbReference type="EMBL" id="CP111017">
    <property type="protein sequence ID" value="WAR06908.1"/>
    <property type="molecule type" value="Genomic_DNA"/>
</dbReference>
<feature type="compositionally biased region" description="Low complexity" evidence="3">
    <location>
        <begin position="921"/>
        <end position="937"/>
    </location>
</feature>
<feature type="compositionally biased region" description="Basic and acidic residues" evidence="3">
    <location>
        <begin position="436"/>
        <end position="445"/>
    </location>
</feature>
<evidence type="ECO:0000256" key="1">
    <source>
        <dbReference type="PROSITE-ProRule" id="PRU00221"/>
    </source>
</evidence>
<dbReference type="InterPro" id="IPR036322">
    <property type="entry name" value="WD40_repeat_dom_sf"/>
</dbReference>